<dbReference type="EMBL" id="JADKFW010000017">
    <property type="protein sequence ID" value="MBK9719208.1"/>
    <property type="molecule type" value="Genomic_DNA"/>
</dbReference>
<organism evidence="1 2">
    <name type="scientific">Candidatus Defluviibacterium haderslevense</name>
    <dbReference type="NCBI Taxonomy" id="2981993"/>
    <lineage>
        <taxon>Bacteria</taxon>
        <taxon>Pseudomonadati</taxon>
        <taxon>Bacteroidota</taxon>
        <taxon>Saprospiria</taxon>
        <taxon>Saprospirales</taxon>
        <taxon>Saprospiraceae</taxon>
        <taxon>Candidatus Defluviibacterium</taxon>
    </lineage>
</organism>
<reference evidence="1 2" key="1">
    <citation type="submission" date="2020-10" db="EMBL/GenBank/DDBJ databases">
        <title>Connecting structure to function with the recovery of over 1000 high-quality activated sludge metagenome-assembled genomes encoding full-length rRNA genes using long-read sequencing.</title>
        <authorList>
            <person name="Singleton C.M."/>
            <person name="Petriglieri F."/>
            <person name="Kristensen J.M."/>
            <person name="Kirkegaard R.H."/>
            <person name="Michaelsen T.Y."/>
            <person name="Andersen M.H."/>
            <person name="Karst S.M."/>
            <person name="Dueholm M.S."/>
            <person name="Nielsen P.H."/>
            <person name="Albertsen M."/>
        </authorList>
    </citation>
    <scope>NUCLEOTIDE SEQUENCE [LARGE SCALE GENOMIC DNA]</scope>
    <source>
        <strain evidence="1">Ribe_18-Q3-R11-54_BAT3C.373</strain>
    </source>
</reference>
<proteinExistence type="predicted"/>
<comment type="caution">
    <text evidence="1">The sequence shown here is derived from an EMBL/GenBank/DDBJ whole genome shotgun (WGS) entry which is preliminary data.</text>
</comment>
<dbReference type="Proteomes" id="UP000808349">
    <property type="component" value="Unassembled WGS sequence"/>
</dbReference>
<protein>
    <submittedName>
        <fullName evidence="1">Uncharacterized protein</fullName>
    </submittedName>
</protein>
<evidence type="ECO:0000313" key="2">
    <source>
        <dbReference type="Proteomes" id="UP000808349"/>
    </source>
</evidence>
<accession>A0A9D7SB97</accession>
<evidence type="ECO:0000313" key="1">
    <source>
        <dbReference type="EMBL" id="MBK9719208.1"/>
    </source>
</evidence>
<dbReference type="AlphaFoldDB" id="A0A9D7SB97"/>
<sequence>MNPGYTFKKIPLSSTTILGIPEEEPKLDFKFNYFQNSLQAGYSINKFEFSIGLDVNIINSIKVHYLYSPFYEIVLKDIIELGPTCRFGYKLNRLNFYIYYNRGVYFSDKLVKEKYFEPINSFGAKLYYIFKIYPIKQKSKVGCPSFKA</sequence>
<name>A0A9D7SB97_9BACT</name>
<gene>
    <name evidence="1" type="ORF">IPO85_17150</name>
</gene>